<dbReference type="Proteomes" id="UP000095209">
    <property type="component" value="Unassembled WGS sequence"/>
</dbReference>
<dbReference type="STRING" id="1305675.BFG57_14500"/>
<evidence type="ECO:0000256" key="3">
    <source>
        <dbReference type="SAM" id="Phobius"/>
    </source>
</evidence>
<keyword evidence="3" id="KW-0472">Membrane</keyword>
<evidence type="ECO:0000256" key="2">
    <source>
        <dbReference type="ARBA" id="ARBA00023287"/>
    </source>
</evidence>
<name>A0A1E5LFN2_9BACI</name>
<evidence type="ECO:0008006" key="6">
    <source>
        <dbReference type="Google" id="ProtNLM"/>
    </source>
</evidence>
<keyword evidence="3" id="KW-1133">Transmembrane helix</keyword>
<dbReference type="InterPro" id="IPR012902">
    <property type="entry name" value="N_methyl_site"/>
</dbReference>
<dbReference type="SUPFAM" id="SSF54523">
    <property type="entry name" value="Pili subunits"/>
    <property type="match status" value="1"/>
</dbReference>
<dbReference type="InterPro" id="IPR045584">
    <property type="entry name" value="Pilin-like"/>
</dbReference>
<keyword evidence="3" id="KW-0812">Transmembrane</keyword>
<evidence type="ECO:0000313" key="4">
    <source>
        <dbReference type="EMBL" id="OEH92884.1"/>
    </source>
</evidence>
<dbReference type="AlphaFoldDB" id="A0A1E5LFN2"/>
<evidence type="ECO:0000313" key="5">
    <source>
        <dbReference type="Proteomes" id="UP000095209"/>
    </source>
</evidence>
<reference evidence="4 5" key="1">
    <citation type="submission" date="2016-08" db="EMBL/GenBank/DDBJ databases">
        <title>Genome of Bacillus solimangrovi GH2-4.</title>
        <authorList>
            <person name="Lim S."/>
            <person name="Kim B.-C."/>
        </authorList>
    </citation>
    <scope>NUCLEOTIDE SEQUENCE [LARGE SCALE GENOMIC DNA]</scope>
    <source>
        <strain evidence="4 5">GH2-4</strain>
    </source>
</reference>
<sequence length="154" mass="18175">MQVQHHKKYILRQAKGFTLLEMLIVLMIVSVLTSLTLTVFQSVVETKRTEFFLEQFERDLLYAQSYAINHNCAVYTYIQSEKHAYFIRDCNYNKLLERGYSNDIIVEVGTMQPIITYKNNGNAVKSGSFYFLIRKDRYKFVQLLGKGRFYVKKV</sequence>
<dbReference type="NCBIfam" id="TIGR02532">
    <property type="entry name" value="IV_pilin_GFxxxE"/>
    <property type="match status" value="1"/>
</dbReference>
<dbReference type="GO" id="GO:0009986">
    <property type="term" value="C:cell surface"/>
    <property type="evidence" value="ECO:0007669"/>
    <property type="project" value="UniProtKB-SubCell"/>
</dbReference>
<dbReference type="RefSeq" id="WP_069717062.1">
    <property type="nucleotide sequence ID" value="NZ_MJEH01000021.1"/>
</dbReference>
<feature type="transmembrane region" description="Helical" evidence="3">
    <location>
        <begin position="20"/>
        <end position="40"/>
    </location>
</feature>
<dbReference type="Pfam" id="PF07963">
    <property type="entry name" value="N_methyl"/>
    <property type="match status" value="1"/>
</dbReference>
<organism evidence="4 5">
    <name type="scientific">Bacillus solimangrovi</name>
    <dbReference type="NCBI Taxonomy" id="1305675"/>
    <lineage>
        <taxon>Bacteria</taxon>
        <taxon>Bacillati</taxon>
        <taxon>Bacillota</taxon>
        <taxon>Bacilli</taxon>
        <taxon>Bacillales</taxon>
        <taxon>Bacillaceae</taxon>
        <taxon>Bacillus</taxon>
    </lineage>
</organism>
<comment type="subcellular location">
    <subcellularLocation>
        <location evidence="1">Cell surface</location>
    </subcellularLocation>
</comment>
<keyword evidence="5" id="KW-1185">Reference proteome</keyword>
<dbReference type="EMBL" id="MJEH01000021">
    <property type="protein sequence ID" value="OEH92884.1"/>
    <property type="molecule type" value="Genomic_DNA"/>
</dbReference>
<accession>A0A1E5LFN2</accession>
<protein>
    <recommendedName>
        <fullName evidence="6">Competence protein ComG</fullName>
    </recommendedName>
</protein>
<dbReference type="PIRSF" id="PIRSF021292">
    <property type="entry name" value="Competence_ComGD"/>
    <property type="match status" value="1"/>
</dbReference>
<dbReference type="Gene3D" id="3.30.700.10">
    <property type="entry name" value="Glycoprotein, Type 4 Pilin"/>
    <property type="match status" value="1"/>
</dbReference>
<dbReference type="NCBIfam" id="NF040982">
    <property type="entry name" value="ComGD"/>
    <property type="match status" value="1"/>
</dbReference>
<gene>
    <name evidence="4" type="ORF">BFG57_14500</name>
</gene>
<dbReference type="GO" id="GO:0030420">
    <property type="term" value="P:establishment of competence for transformation"/>
    <property type="evidence" value="ECO:0007669"/>
    <property type="project" value="UniProtKB-KW"/>
</dbReference>
<evidence type="ECO:0000256" key="1">
    <source>
        <dbReference type="ARBA" id="ARBA00004241"/>
    </source>
</evidence>
<comment type="caution">
    <text evidence="4">The sequence shown here is derived from an EMBL/GenBank/DDBJ whole genome shotgun (WGS) entry which is preliminary data.</text>
</comment>
<keyword evidence="2" id="KW-0178">Competence</keyword>
<proteinExistence type="predicted"/>
<dbReference type="PROSITE" id="PS00409">
    <property type="entry name" value="PROKAR_NTER_METHYL"/>
    <property type="match status" value="1"/>
</dbReference>
<dbReference type="InterPro" id="IPR016785">
    <property type="entry name" value="ComGD"/>
</dbReference>